<feature type="binding site" evidence="7">
    <location>
        <position position="257"/>
    </location>
    <ligand>
        <name>Mg(2+)</name>
        <dbReference type="ChEBI" id="CHEBI:18420"/>
        <label>1</label>
    </ligand>
</feature>
<feature type="binding site" evidence="7">
    <location>
        <position position="48"/>
    </location>
    <ligand>
        <name>Mg(2+)</name>
        <dbReference type="ChEBI" id="CHEBI:18420"/>
        <label>1</label>
    </ligand>
</feature>
<dbReference type="EMBL" id="CP001712">
    <property type="protein sequence ID" value="EAR16816.1"/>
    <property type="molecule type" value="Genomic_DNA"/>
</dbReference>
<evidence type="ECO:0000256" key="7">
    <source>
        <dbReference type="PIRSR" id="PIRSR604808-2"/>
    </source>
</evidence>
<dbReference type="AlphaFoldDB" id="A4CIQ8"/>
<dbReference type="GO" id="GO:0003677">
    <property type="term" value="F:DNA binding"/>
    <property type="evidence" value="ECO:0007669"/>
    <property type="project" value="InterPro"/>
</dbReference>
<dbReference type="Pfam" id="PF03372">
    <property type="entry name" value="Exo_endo_phos"/>
    <property type="match status" value="1"/>
</dbReference>
<evidence type="ECO:0000259" key="9">
    <source>
        <dbReference type="Pfam" id="PF03372"/>
    </source>
</evidence>
<keyword evidence="4" id="KW-0378">Hydrolase</keyword>
<evidence type="ECO:0000256" key="4">
    <source>
        <dbReference type="ARBA" id="ARBA00022801"/>
    </source>
</evidence>
<feature type="site" description="Important for catalytic activity" evidence="8">
    <location>
        <position position="232"/>
    </location>
</feature>
<dbReference type="PROSITE" id="PS51435">
    <property type="entry name" value="AP_NUCLEASE_F1_4"/>
    <property type="match status" value="1"/>
</dbReference>
<name>A4CIQ8_ROBBH</name>
<dbReference type="InterPro" id="IPR020848">
    <property type="entry name" value="AP_endonuclease_F1_CS"/>
</dbReference>
<keyword evidence="5 7" id="KW-0460">Magnesium</keyword>
<feature type="active site" evidence="6">
    <location>
        <position position="122"/>
    </location>
</feature>
<feature type="site" description="Transition state stabilizer" evidence="8">
    <location>
        <position position="163"/>
    </location>
</feature>
<dbReference type="PANTHER" id="PTHR22748:SF6">
    <property type="entry name" value="DNA-(APURINIC OR APYRIMIDINIC SITE) ENDONUCLEASE"/>
    <property type="match status" value="1"/>
</dbReference>
<sequence>MAANAYFCTKINRLKIASYNVNGIRAAIRKGFLDWLVLAGPDVICLQETKAMKEQLDLEAFEKAGYPYHYWFSAEKKGYSGVAILSRQRPDHVAYGTGIGYMDAEGRNIRADFGGVSIMSLYLPSGTNIARLDHKLQYMADFQAYVDSLKREIPELVICGDYNICHRPIDIHDPVRNKNVSGFLPVEREWIGNFIDSGFIDSFRHFNPDPHHYTWWTYRAGARAKNKGWRLDYGMVSRPLEDRLARSVILPEARHSDHCPIMLELSESY</sequence>
<evidence type="ECO:0000256" key="6">
    <source>
        <dbReference type="PIRSR" id="PIRSR604808-1"/>
    </source>
</evidence>
<evidence type="ECO:0000313" key="10">
    <source>
        <dbReference type="EMBL" id="EAR16816.1"/>
    </source>
</evidence>
<feature type="binding site" evidence="7">
    <location>
        <position position="258"/>
    </location>
    <ligand>
        <name>Mg(2+)</name>
        <dbReference type="ChEBI" id="CHEBI:18420"/>
        <label>1</label>
    </ligand>
</feature>
<dbReference type="KEGG" id="rbi:RB2501_07940"/>
<dbReference type="PROSITE" id="PS00727">
    <property type="entry name" value="AP_NUCLEASE_F1_2"/>
    <property type="match status" value="1"/>
</dbReference>
<dbReference type="InterPro" id="IPR020847">
    <property type="entry name" value="AP_endonuclease_F1_BS"/>
</dbReference>
<dbReference type="Gene3D" id="3.60.10.10">
    <property type="entry name" value="Endonuclease/exonuclease/phosphatase"/>
    <property type="match status" value="1"/>
</dbReference>
<comment type="cofactor">
    <cofactor evidence="7">
        <name>Mg(2+)</name>
        <dbReference type="ChEBI" id="CHEBI:18420"/>
    </cofactor>
    <cofactor evidence="7">
        <name>Mn(2+)</name>
        <dbReference type="ChEBI" id="CHEBI:29035"/>
    </cofactor>
    <text evidence="7">Probably binds two magnesium or manganese ions per subunit.</text>
</comment>
<dbReference type="NCBIfam" id="TIGR00633">
    <property type="entry name" value="xth"/>
    <property type="match status" value="1"/>
</dbReference>
<proteinExistence type="inferred from homology"/>
<protein>
    <submittedName>
        <fullName evidence="10">Exodeoxyribonuclease</fullName>
    </submittedName>
</protein>
<keyword evidence="11" id="KW-1185">Reference proteome</keyword>
<accession>A4CIQ8</accession>
<feature type="site" description="Interaction with DNA substrate" evidence="8">
    <location>
        <position position="258"/>
    </location>
</feature>
<dbReference type="GO" id="GO:0008081">
    <property type="term" value="F:phosphoric diester hydrolase activity"/>
    <property type="evidence" value="ECO:0007669"/>
    <property type="project" value="TreeGrafter"/>
</dbReference>
<dbReference type="PANTHER" id="PTHR22748">
    <property type="entry name" value="AP ENDONUCLEASE"/>
    <property type="match status" value="1"/>
</dbReference>
<evidence type="ECO:0000256" key="3">
    <source>
        <dbReference type="ARBA" id="ARBA00022723"/>
    </source>
</evidence>
<evidence type="ECO:0000256" key="8">
    <source>
        <dbReference type="PIRSR" id="PIRSR604808-3"/>
    </source>
</evidence>
<dbReference type="GO" id="GO:0003906">
    <property type="term" value="F:DNA-(apurinic or apyrimidinic site) endonuclease activity"/>
    <property type="evidence" value="ECO:0007669"/>
    <property type="project" value="TreeGrafter"/>
</dbReference>
<feature type="binding site" evidence="7">
    <location>
        <position position="161"/>
    </location>
    <ligand>
        <name>Mg(2+)</name>
        <dbReference type="ChEBI" id="CHEBI:18420"/>
        <label>1</label>
    </ligand>
</feature>
<keyword evidence="7" id="KW-0464">Manganese</keyword>
<dbReference type="GO" id="GO:0006284">
    <property type="term" value="P:base-excision repair"/>
    <property type="evidence" value="ECO:0007669"/>
    <property type="project" value="TreeGrafter"/>
</dbReference>
<evidence type="ECO:0000313" key="11">
    <source>
        <dbReference type="Proteomes" id="UP000009049"/>
    </source>
</evidence>
<dbReference type="NCBIfam" id="TIGR00195">
    <property type="entry name" value="exoDNase_III"/>
    <property type="match status" value="1"/>
</dbReference>
<dbReference type="InterPro" id="IPR004808">
    <property type="entry name" value="AP_endonuc_1"/>
</dbReference>
<feature type="active site" description="Proton donor/acceptor" evidence="6">
    <location>
        <position position="161"/>
    </location>
</feature>
<comment type="cofactor">
    <cofactor evidence="1">
        <name>Mn(2+)</name>
        <dbReference type="ChEBI" id="CHEBI:29035"/>
    </cofactor>
</comment>
<organism evidence="10 11">
    <name type="scientific">Robiginitalea biformata (strain ATCC BAA-864 / DSM 15991 / KCTC 12146 / HTCC2501)</name>
    <dbReference type="NCBI Taxonomy" id="313596"/>
    <lineage>
        <taxon>Bacteria</taxon>
        <taxon>Pseudomonadati</taxon>
        <taxon>Bacteroidota</taxon>
        <taxon>Flavobacteriia</taxon>
        <taxon>Flavobacteriales</taxon>
        <taxon>Flavobacteriaceae</taxon>
        <taxon>Robiginitalea</taxon>
    </lineage>
</organism>
<gene>
    <name evidence="10" type="ordered locus">RB2501_07940</name>
</gene>
<dbReference type="Proteomes" id="UP000009049">
    <property type="component" value="Chromosome"/>
</dbReference>
<evidence type="ECO:0000256" key="5">
    <source>
        <dbReference type="ARBA" id="ARBA00022842"/>
    </source>
</evidence>
<keyword evidence="3 7" id="KW-0479">Metal-binding</keyword>
<dbReference type="FunFam" id="3.60.10.10:FF:000026">
    <property type="entry name" value="Exodeoxyribonuclease III"/>
    <property type="match status" value="1"/>
</dbReference>
<reference evidence="10 11" key="1">
    <citation type="journal article" date="2009" name="J. Bacteriol.">
        <title>Complete genome sequence of Robiginitalea biformata HTCC2501.</title>
        <authorList>
            <person name="Oh H.M."/>
            <person name="Giovannoni S.J."/>
            <person name="Lee K."/>
            <person name="Ferriera S."/>
            <person name="Johnson J."/>
            <person name="Cho J.C."/>
        </authorList>
    </citation>
    <scope>NUCLEOTIDE SEQUENCE [LARGE SCALE GENOMIC DNA]</scope>
    <source>
        <strain evidence="11">ATCC BAA-864 / HTCC2501 / KCTC 12146</strain>
    </source>
</reference>
<comment type="similarity">
    <text evidence="2">Belongs to the DNA repair enzymes AP/ExoA family.</text>
</comment>
<feature type="binding site" evidence="7">
    <location>
        <position position="163"/>
    </location>
    <ligand>
        <name>Mg(2+)</name>
        <dbReference type="ChEBI" id="CHEBI:18420"/>
        <label>1</label>
    </ligand>
</feature>
<evidence type="ECO:0000256" key="1">
    <source>
        <dbReference type="ARBA" id="ARBA00001936"/>
    </source>
</evidence>
<dbReference type="GO" id="GO:0046872">
    <property type="term" value="F:metal ion binding"/>
    <property type="evidence" value="ECO:0007669"/>
    <property type="project" value="UniProtKB-KW"/>
</dbReference>
<feature type="binding site" evidence="7">
    <location>
        <position position="20"/>
    </location>
    <ligand>
        <name>Mg(2+)</name>
        <dbReference type="ChEBI" id="CHEBI:18420"/>
        <label>1</label>
    </ligand>
</feature>
<feature type="domain" description="Endonuclease/exonuclease/phosphatase" evidence="9">
    <location>
        <begin position="17"/>
        <end position="258"/>
    </location>
</feature>
<dbReference type="SUPFAM" id="SSF56219">
    <property type="entry name" value="DNase I-like"/>
    <property type="match status" value="1"/>
</dbReference>
<dbReference type="HOGENOM" id="CLU_027539_3_1_10"/>
<evidence type="ECO:0000256" key="2">
    <source>
        <dbReference type="ARBA" id="ARBA00007092"/>
    </source>
</evidence>
<dbReference type="STRING" id="313596.RB2501_07940"/>
<dbReference type="InterPro" id="IPR005135">
    <property type="entry name" value="Endo/exonuclease/phosphatase"/>
</dbReference>
<dbReference type="GO" id="GO:0008311">
    <property type="term" value="F:double-stranded DNA 3'-5' DNA exonuclease activity"/>
    <property type="evidence" value="ECO:0007669"/>
    <property type="project" value="TreeGrafter"/>
</dbReference>
<dbReference type="PROSITE" id="PS00726">
    <property type="entry name" value="AP_NUCLEASE_F1_1"/>
    <property type="match status" value="1"/>
</dbReference>
<dbReference type="InterPro" id="IPR036691">
    <property type="entry name" value="Endo/exonu/phosph_ase_sf"/>
</dbReference>
<dbReference type="eggNOG" id="COG0708">
    <property type="taxonomic scope" value="Bacteria"/>
</dbReference>
<dbReference type="CDD" id="cd10281">
    <property type="entry name" value="Nape_like_AP-endo"/>
    <property type="match status" value="1"/>
</dbReference>
<feature type="active site" description="Proton acceptor" evidence="6">
    <location>
        <position position="258"/>
    </location>
</feature>